<evidence type="ECO:0000256" key="1">
    <source>
        <dbReference type="SAM" id="Phobius"/>
    </source>
</evidence>
<dbReference type="Gene3D" id="1.20.120.680">
    <property type="entry name" value="Formiminotetrahydrofolate cyclodeaminase monomer, up-and-down helical bundle"/>
    <property type="match status" value="1"/>
</dbReference>
<proteinExistence type="predicted"/>
<dbReference type="EMBL" id="JBHSEI010000004">
    <property type="protein sequence ID" value="MFC4638006.1"/>
    <property type="molecule type" value="Genomic_DNA"/>
</dbReference>
<evidence type="ECO:0000313" key="4">
    <source>
        <dbReference type="Proteomes" id="UP001595952"/>
    </source>
</evidence>
<dbReference type="InterPro" id="IPR036178">
    <property type="entry name" value="Formintransfe-cycloase-like_sf"/>
</dbReference>
<accession>A0ABV9I6M8</accession>
<name>A0ABV9I6M8_9DEIO</name>
<feature type="transmembrane region" description="Helical" evidence="1">
    <location>
        <begin position="27"/>
        <end position="45"/>
    </location>
</feature>
<dbReference type="SUPFAM" id="SSF101262">
    <property type="entry name" value="Methenyltetrahydrofolate cyclohydrolase-like"/>
    <property type="match status" value="1"/>
</dbReference>
<organism evidence="3 4">
    <name type="scientific">Deinococcus hohokamensis</name>
    <dbReference type="NCBI Taxonomy" id="309883"/>
    <lineage>
        <taxon>Bacteria</taxon>
        <taxon>Thermotogati</taxon>
        <taxon>Deinococcota</taxon>
        <taxon>Deinococci</taxon>
        <taxon>Deinococcales</taxon>
        <taxon>Deinococcaceae</taxon>
        <taxon>Deinococcus</taxon>
    </lineage>
</organism>
<reference evidence="4" key="1">
    <citation type="journal article" date="2019" name="Int. J. Syst. Evol. Microbiol.">
        <title>The Global Catalogue of Microorganisms (GCM) 10K type strain sequencing project: providing services to taxonomists for standard genome sequencing and annotation.</title>
        <authorList>
            <consortium name="The Broad Institute Genomics Platform"/>
            <consortium name="The Broad Institute Genome Sequencing Center for Infectious Disease"/>
            <person name="Wu L."/>
            <person name="Ma J."/>
        </authorList>
    </citation>
    <scope>NUCLEOTIDE SEQUENCE [LARGE SCALE GENOMIC DNA]</scope>
    <source>
        <strain evidence="4">CCUG 55995</strain>
    </source>
</reference>
<keyword evidence="4" id="KW-1185">Reference proteome</keyword>
<evidence type="ECO:0000313" key="3">
    <source>
        <dbReference type="EMBL" id="MFC4638006.1"/>
    </source>
</evidence>
<dbReference type="InterPro" id="IPR007044">
    <property type="entry name" value="Cyclodeamin/CycHdrlase"/>
</dbReference>
<keyword evidence="1" id="KW-0812">Transmembrane</keyword>
<sequence length="206" mass="21785">MTLWNRSAQDLLEATTSHQPTPGGGSVAALSGAFGVGLVCMALNITRRKQPQQAGALQGPLEALMALQADLRRLADEDAQVFRAYVAATRLPRATDEEQAARQDALDRAGAQAREVPLQVAGAAVQALDLANEVLSDVHPEVQSDVGAGAGLLLGTLHASLLTLDINLRHLDGEARSGLEAQREALHRQGTTLAAQVLSRTHELLR</sequence>
<evidence type="ECO:0000259" key="2">
    <source>
        <dbReference type="Pfam" id="PF04961"/>
    </source>
</evidence>
<keyword evidence="1" id="KW-1133">Transmembrane helix</keyword>
<feature type="domain" description="Cyclodeaminase/cyclohydrolase" evidence="2">
    <location>
        <begin position="8"/>
        <end position="175"/>
    </location>
</feature>
<dbReference type="RefSeq" id="WP_380061022.1">
    <property type="nucleotide sequence ID" value="NZ_JBHSEI010000004.1"/>
</dbReference>
<gene>
    <name evidence="3" type="ORF">ACFO0D_06600</name>
</gene>
<comment type="caution">
    <text evidence="3">The sequence shown here is derived from an EMBL/GenBank/DDBJ whole genome shotgun (WGS) entry which is preliminary data.</text>
</comment>
<keyword evidence="1" id="KW-0472">Membrane</keyword>
<dbReference type="Pfam" id="PF04961">
    <property type="entry name" value="FTCD_C"/>
    <property type="match status" value="1"/>
</dbReference>
<dbReference type="Proteomes" id="UP001595952">
    <property type="component" value="Unassembled WGS sequence"/>
</dbReference>
<protein>
    <submittedName>
        <fullName evidence="3">Cyclodeaminase/cyclohydrolase family protein</fullName>
    </submittedName>
</protein>